<gene>
    <name evidence="1" type="ORF">MAM_04545</name>
</gene>
<protein>
    <submittedName>
        <fullName evidence="1">Uncharacterized protein</fullName>
    </submittedName>
</protein>
<evidence type="ECO:0000313" key="1">
    <source>
        <dbReference type="EMBL" id="KHN97530.1"/>
    </source>
</evidence>
<organism evidence="1 2">
    <name type="scientific">Metarhizium album (strain ARSEF 1941)</name>
    <dbReference type="NCBI Taxonomy" id="1081103"/>
    <lineage>
        <taxon>Eukaryota</taxon>
        <taxon>Fungi</taxon>
        <taxon>Dikarya</taxon>
        <taxon>Ascomycota</taxon>
        <taxon>Pezizomycotina</taxon>
        <taxon>Sordariomycetes</taxon>
        <taxon>Hypocreomycetidae</taxon>
        <taxon>Hypocreales</taxon>
        <taxon>Clavicipitaceae</taxon>
        <taxon>Metarhizium</taxon>
    </lineage>
</organism>
<keyword evidence="2" id="KW-1185">Reference proteome</keyword>
<dbReference type="HOGENOM" id="CLU_1235281_0_0_1"/>
<evidence type="ECO:0000313" key="2">
    <source>
        <dbReference type="Proteomes" id="UP000030816"/>
    </source>
</evidence>
<name>A0A0B2WXD4_METAS</name>
<dbReference type="AlphaFoldDB" id="A0A0B2WXD4"/>
<comment type="caution">
    <text evidence="1">The sequence shown here is derived from an EMBL/GenBank/DDBJ whole genome shotgun (WGS) entry which is preliminary data.</text>
</comment>
<dbReference type="EMBL" id="AZHE01000010">
    <property type="protein sequence ID" value="KHN97530.1"/>
    <property type="molecule type" value="Genomic_DNA"/>
</dbReference>
<sequence>MAEGNLGEYRSFFGSHPDGAVSAMGCFICRRLEHAIKRPNVGSFELGKCIADDIYCFHVQGYYKSEDAIAEALVNLSYCFPRHHAGQNILSRPTPNPARTNSKKKEWTNFLSFVACVTEFLANPFFSDLGMAQIISYLALRPHMNDVSPLSPELELLKASSQVWLETNACYFFTRLNDGYVPSRFIYGMLTNRAMSRVASKPTLDDLKLYLQEHFKKLGGWPDL</sequence>
<proteinExistence type="predicted"/>
<dbReference type="GeneID" id="63739000"/>
<accession>A0A0B2WXD4</accession>
<dbReference type="Proteomes" id="UP000030816">
    <property type="component" value="Unassembled WGS sequence"/>
</dbReference>
<reference evidence="1 2" key="1">
    <citation type="journal article" date="2014" name="Proc. Natl. Acad. Sci. U.S.A.">
        <title>Trajectory and genomic determinants of fungal-pathogen speciation and host adaptation.</title>
        <authorList>
            <person name="Hu X."/>
            <person name="Xiao G."/>
            <person name="Zheng P."/>
            <person name="Shang Y."/>
            <person name="Su Y."/>
            <person name="Zhang X."/>
            <person name="Liu X."/>
            <person name="Zhan S."/>
            <person name="St Leger R.J."/>
            <person name="Wang C."/>
        </authorList>
    </citation>
    <scope>NUCLEOTIDE SEQUENCE [LARGE SCALE GENOMIC DNA]</scope>
    <source>
        <strain evidence="1 2">ARSEF 1941</strain>
    </source>
</reference>
<dbReference type="RefSeq" id="XP_040678596.1">
    <property type="nucleotide sequence ID" value="XM_040823343.1"/>
</dbReference>